<dbReference type="CDD" id="cd02257">
    <property type="entry name" value="Peptidase_C19"/>
    <property type="match status" value="2"/>
</dbReference>
<evidence type="ECO:0000256" key="2">
    <source>
        <dbReference type="SAM" id="Coils"/>
    </source>
</evidence>
<proteinExistence type="inferred from homology"/>
<keyword evidence="1" id="KW-0547">Nucleotide-binding</keyword>
<dbReference type="GO" id="GO:0004843">
    <property type="term" value="F:cysteine-type deubiquitinase activity"/>
    <property type="evidence" value="ECO:0007669"/>
    <property type="project" value="InterPro"/>
</dbReference>
<dbReference type="GO" id="GO:0043139">
    <property type="term" value="F:5'-3' DNA helicase activity"/>
    <property type="evidence" value="ECO:0007669"/>
    <property type="project" value="UniProtKB-EC"/>
</dbReference>
<dbReference type="InterPro" id="IPR038765">
    <property type="entry name" value="Papain-like_cys_pep_sf"/>
</dbReference>
<dbReference type="Pfam" id="PF20209">
    <property type="entry name" value="DUF6570"/>
    <property type="match status" value="1"/>
</dbReference>
<feature type="region of interest" description="Disordered" evidence="3">
    <location>
        <begin position="1216"/>
        <end position="1354"/>
    </location>
</feature>
<dbReference type="SUPFAM" id="SSF52540">
    <property type="entry name" value="P-loop containing nucleoside triphosphate hydrolases"/>
    <property type="match status" value="2"/>
</dbReference>
<feature type="compositionally biased region" description="Basic residues" evidence="3">
    <location>
        <begin position="538"/>
        <end position="547"/>
    </location>
</feature>
<comment type="catalytic activity">
    <reaction evidence="1">
        <text>ATP + H2O = ADP + phosphate + H(+)</text>
        <dbReference type="Rhea" id="RHEA:13065"/>
        <dbReference type="ChEBI" id="CHEBI:15377"/>
        <dbReference type="ChEBI" id="CHEBI:15378"/>
        <dbReference type="ChEBI" id="CHEBI:30616"/>
        <dbReference type="ChEBI" id="CHEBI:43474"/>
        <dbReference type="ChEBI" id="CHEBI:456216"/>
        <dbReference type="EC" id="5.6.2.3"/>
    </reaction>
</comment>
<keyword evidence="1" id="KW-0067">ATP-binding</keyword>
<feature type="compositionally biased region" description="Polar residues" evidence="3">
    <location>
        <begin position="1344"/>
        <end position="1354"/>
    </location>
</feature>
<evidence type="ECO:0000259" key="4">
    <source>
        <dbReference type="PROSITE" id="PS50235"/>
    </source>
</evidence>
<dbReference type="EC" id="5.6.2.3" evidence="1"/>
<feature type="region of interest" description="Disordered" evidence="3">
    <location>
        <begin position="2880"/>
        <end position="2938"/>
    </location>
</feature>
<organism evidence="5 6">
    <name type="scientific">Bemisia tabaci</name>
    <name type="common">Sweetpotato whitefly</name>
    <name type="synonym">Aleurodes tabaci</name>
    <dbReference type="NCBI Taxonomy" id="7038"/>
    <lineage>
        <taxon>Eukaryota</taxon>
        <taxon>Metazoa</taxon>
        <taxon>Ecdysozoa</taxon>
        <taxon>Arthropoda</taxon>
        <taxon>Hexapoda</taxon>
        <taxon>Insecta</taxon>
        <taxon>Pterygota</taxon>
        <taxon>Neoptera</taxon>
        <taxon>Paraneoptera</taxon>
        <taxon>Hemiptera</taxon>
        <taxon>Sternorrhyncha</taxon>
        <taxon>Aleyrodoidea</taxon>
        <taxon>Aleyrodidae</taxon>
        <taxon>Aleyrodinae</taxon>
        <taxon>Bemisia</taxon>
    </lineage>
</organism>
<feature type="domain" description="USP" evidence="4">
    <location>
        <begin position="2955"/>
        <end position="3219"/>
    </location>
</feature>
<dbReference type="PROSITE" id="PS50235">
    <property type="entry name" value="USP_3"/>
    <property type="match status" value="2"/>
</dbReference>
<protein>
    <recommendedName>
        <fullName evidence="1">ATP-dependent DNA helicase</fullName>
        <ecNumber evidence="1">5.6.2.3</ecNumber>
    </recommendedName>
</protein>
<dbReference type="CDD" id="cd18809">
    <property type="entry name" value="SF1_C_RecD"/>
    <property type="match status" value="1"/>
</dbReference>
<dbReference type="PANTHER" id="PTHR47642">
    <property type="entry name" value="ATP-DEPENDENT DNA HELICASE"/>
    <property type="match status" value="1"/>
</dbReference>
<name>A0A9P0C9Z4_BEMTA</name>
<dbReference type="InterPro" id="IPR001394">
    <property type="entry name" value="Peptidase_C19_UCH"/>
</dbReference>
<dbReference type="GO" id="GO:0016579">
    <property type="term" value="P:protein deubiquitination"/>
    <property type="evidence" value="ECO:0007669"/>
    <property type="project" value="InterPro"/>
</dbReference>
<evidence type="ECO:0000313" key="6">
    <source>
        <dbReference type="Proteomes" id="UP001152759"/>
    </source>
</evidence>
<dbReference type="Gene3D" id="3.40.50.300">
    <property type="entry name" value="P-loop containing nucleotide triphosphate hydrolases"/>
    <property type="match status" value="1"/>
</dbReference>
<dbReference type="GO" id="GO:0006310">
    <property type="term" value="P:DNA recombination"/>
    <property type="evidence" value="ECO:0007669"/>
    <property type="project" value="UniProtKB-KW"/>
</dbReference>
<keyword evidence="2" id="KW-0175">Coiled coil</keyword>
<comment type="similarity">
    <text evidence="1">Belongs to the helicase family.</text>
</comment>
<dbReference type="Proteomes" id="UP001152759">
    <property type="component" value="Chromosome 7"/>
</dbReference>
<dbReference type="GO" id="GO:0005524">
    <property type="term" value="F:ATP binding"/>
    <property type="evidence" value="ECO:0007669"/>
    <property type="project" value="UniProtKB-KW"/>
</dbReference>
<feature type="compositionally biased region" description="Basic and acidic residues" evidence="3">
    <location>
        <begin position="1326"/>
        <end position="1342"/>
    </location>
</feature>
<dbReference type="InterPro" id="IPR025476">
    <property type="entry name" value="Helitron_helicase-like"/>
</dbReference>
<evidence type="ECO:0000313" key="5">
    <source>
        <dbReference type="EMBL" id="CAH0775337.1"/>
    </source>
</evidence>
<keyword evidence="6" id="KW-1185">Reference proteome</keyword>
<keyword evidence="1" id="KW-0227">DNA damage</keyword>
<dbReference type="Pfam" id="PF05970">
    <property type="entry name" value="PIF1"/>
    <property type="match status" value="1"/>
</dbReference>
<dbReference type="InterPro" id="IPR027417">
    <property type="entry name" value="P-loop_NTPase"/>
</dbReference>
<dbReference type="PANTHER" id="PTHR47642:SF5">
    <property type="entry name" value="ATP-DEPENDENT DNA HELICASE"/>
    <property type="match status" value="1"/>
</dbReference>
<accession>A0A9P0C9Z4</accession>
<dbReference type="EMBL" id="OU963868">
    <property type="protein sequence ID" value="CAH0775337.1"/>
    <property type="molecule type" value="Genomic_DNA"/>
</dbReference>
<dbReference type="Pfam" id="PF14214">
    <property type="entry name" value="Helitron_like_N"/>
    <property type="match status" value="1"/>
</dbReference>
<dbReference type="InterPro" id="IPR051055">
    <property type="entry name" value="PIF1_helicase"/>
</dbReference>
<feature type="coiled-coil region" evidence="2">
    <location>
        <begin position="1985"/>
        <end position="2016"/>
    </location>
</feature>
<keyword evidence="1" id="KW-0378">Hydrolase</keyword>
<dbReference type="GO" id="GO:0000723">
    <property type="term" value="P:telomere maintenance"/>
    <property type="evidence" value="ECO:0007669"/>
    <property type="project" value="InterPro"/>
</dbReference>
<keyword evidence="1" id="KW-0233">DNA recombination</keyword>
<dbReference type="Pfam" id="PF00443">
    <property type="entry name" value="UCH"/>
    <property type="match status" value="2"/>
</dbReference>
<dbReference type="Gene3D" id="3.90.70.10">
    <property type="entry name" value="Cysteine proteinases"/>
    <property type="match status" value="2"/>
</dbReference>
<keyword evidence="1" id="KW-0234">DNA repair</keyword>
<evidence type="ECO:0000256" key="1">
    <source>
        <dbReference type="RuleBase" id="RU363044"/>
    </source>
</evidence>
<reference evidence="5" key="1">
    <citation type="submission" date="2021-12" db="EMBL/GenBank/DDBJ databases">
        <authorList>
            <person name="King R."/>
        </authorList>
    </citation>
    <scope>NUCLEOTIDE SEQUENCE</scope>
</reference>
<feature type="compositionally biased region" description="Low complexity" evidence="3">
    <location>
        <begin position="1254"/>
        <end position="1264"/>
    </location>
</feature>
<sequence>MVFDKRKQRARRRLRYISLKQKVQSLPLDHSATGPPLIKDSFTSGEHQVSQNEVSLDDLSIRPGLAMPVSTAPSHISPQRPRALKRQLSLELANAEDVIPKRLKATMRQPSLEHASGRGKLMDDAKPTCAAEVDVKATRRNKCVFCLAFDSVNQGESHPHDLSHDEVCFGDVPIRPELQIAASITPPHKPATIDAKPPLMYLCAEGEVMLNESFETGACSVEGSGIAIHQKEATSDVTLSKRDSHLDGNSCPQLEELKSSEFQPQSGGMINFYSNSDEECSSHDSLQLLLPTSVPISSSCQKHDKVVNVCAPFSSCVALSNPSTTLLSIKDFTEKSDLLPGTISSSANLKEQEIFIERKSVSVRLFPAVNNDDDAEQIVIGILDSPGGRVIQNKCDHPRQAIPIESHTELFSELSPLSVPSGPEQNAANLIEECRTGSVAPQGLERGKEHSTMMIVKESDILSLDTSMLGDRLSCGSYLDQDSSHRDNMPFNLQRNAQQLEMQLRKEYEEREGQADREQIAELFSTQALLGHEGNLPRRSKRKRVATKRQPLPSKKRKVASSHHGICSGGVQGPVEQPLPNTKNHVPPDRAYSNLSPSPEVVVHGTTHDDDRSSQISAVPNRPAGRKKDNVAKATNCLAIVPYSYFGCENIELISSEYFNPTLKSLKVYSSDKLNKNVFQSLKIEQVIIEEVARDLEGSHAKRMVEAKTLTDWCFTARKRLIVRFLSGSKKLATKCERLVLVAARYKSSDEKCHAILGHNQHISSAEGYFWETSYASRTLTTVSPRIVREDGVKFIKFYRTVSPSASKPLQVREKDGKIMNVFQGATKKTNKKGEKIQMDNTWSCSSICRVNRVDSTKKVHEILLQLSKANDLPRDMVLLLRSMHECNNLCKFSRHAGHSLVCRLADGNRAPLVLLENLMPHYPQVRTIVRKIQALRRILQEIDALDHALYNRDLSTLREIASKTKVAGGEFLAGDSEFLNEDDLVQKYSTCHTAYAKRMKNLPVNYCLCCERLMPRDGLTDMTSAKTSTPATAAWKRVYDAAKRKNLSLEFACKYCKDKLAENYIPPIATINKMEVPEVPPAIQKLNQFGKMLCQRAKVFQVVVKAGTVMGNKNRPASLLVSKVIGRSFHLPLPLEQTLNRILTPEQVILPDQELFILVRGLPTKNMKIWEHLVNMNDVLEALRWFKKNNHLYAAIKLPDSAEALLNHLQDNCSEDVHDANDASDPDEPDEVDPDEPDEVDAAENAHNKTTISGSSGPDSSSSDAEHDPEQRPVLQNSSKLIEGPGSLSKHSNPIIDCEQDVPDPSNCHIDDDEAEPGDLAAPEGIHDFVDNEKHLNKDPDEQSPTNVQSTPELSLEKIAAMLTQRNPEDEFYEDYTICPVHTKRDNALGTELYQMVKVQGNCLDSRAQMLDALCFPDLFPDGKNYLNEERLVKVQFADFVHAKLLSRHSRFRKNLQYLFFLMNQQTNRQLAAGIFQMMNVSRKKLTAAQFLQSVENGEIEKELTSIFSRTVNTAEYWKKPRAQIFCMAEFYGPATWFLTLSPAEYEDEELRAFLYRVNNVPPSKKPNLSALVADEAVSVCIFYELKRRAILDYLTASKDGPLGEVIHYVWRREYQGRGIQHYHILLWVKDAPILGVSPSDEVAGFIQKYVTCRSPDEKSFPTIRRKVWRYQQHRCNSYCQRVKKTKKKGRVKVCRFGFPRPVTEQFVLRDVATSIAGRRNLARNSRLYDLPRQEGEELVNDYNIGIMKVWTGNVDIQYIAENSGTLVRYVTKYQTKPEKSNMEDIFNDINSMKSIRSRLWNIAMRGTTNRECGALEAADNLLSYSPWGTDPKTTFVWIDINLFRNRRLKTKKQIEALPADDTNLYADSLVDTHYPNRPDGMSDICLFDYAKDWDIIKKEPQKPGVVYFKYGEKFVRRRKTPHLINHYRYDMRLQPENYFHGMLLLFKPWRDPAKLKGDHSTFAEAFAAEKESLQNAIQYHDKRAELDAAYEVALKEIQEKNDEILNKEKESSETASQRDEDIFSHHEALDAMAEFRAAAEGVIIEDLSSLEAKLNSDQRRVYNYVKSRIWLPPHRLERLTPEQLSAYNSARSEFSGDRPPEEALRHFVSGVGGTGKSFVVKVLTLWVKENLKMDVAIAAPTGIAAFNIDGQTLHRLLQLPVEHKGKLKYAPLSDSILAALRSTLQNVALFIIDEISMVSSIMFFFIHLRLFEIFGPSEEEAENAFFGMMNMLITGDLLQLPPVHGNPPFVPLTAAERRKHFASTMSTLNLWELFSYDELLINMRQKTDKKFTKILENIRFGVCTEKDLKALEERLIEFKGETPEERQRELADLIFQNPEDTPVVLMPLNQMTDILNKEILDKLPSEEVFLFAEDVLNGGNAAAKKKALELVKKLANDDTQTCGLPYLTVVKIGAKVMLRKNLNMTKGWMNGATGTLLSIDKDLNQSIKLLRVQMENGILELGRYPSKFQIIPGVYVYRKQFPIINAYGISIHKSQSLSLDKCVMDVGSTIFTHGQTYVSLSRAKNLKDLQLVNFDPQKIMVLDSAVKEYERLRSKTPHLKHLAAKISRMTKKKTAKRTVTERVWAPRNGNTVPALAFESSPTPKKRRVSVIWPAFRNDDGISSYSNATLQSLLSLEPLRFALRRCDGVSSLKTVATQFQIRNEVLLSSDRVRTEVGPTFAKNSQHSASKFLHSLISRTEVLKEMTKYTLVTEIKCNSCDFKMLDEETRYVLPLPTDKSAKSIVQLLDSFSVWKELTASVCEKCVQGAYMERYQISNTSKILIVQFELVRDKNDRKVKNTNFRVNALPSTILTFASGRFRLHSGVFHHGPSPDAGHNTAIVRNGKKFVLANDVETSECYWPTGGRDANFLVYHQLEGAAATRQQKTKAPPKSSSNSEETNRSKVEQSDPVRQSKIVQRKPLTRKAEGSHEKMAVNPKTIDRSRRGVVLNSSLFPRFSNDDNVSCYANATLQSLLSCEQLKFTIEQFEMNTALRILAVQYRIGQSSLLSSYEVRKEAGNTFANRTLQQDAPEFLMRVIDNHPSLQERLKHTVVNEKMCNVCGYLSTQSYHNHILPLMNVPNENQIAGMINNMASWSTLPDSVCSSCNRGQYMERIRIIDASQVFIVQTPLFRDAQGGGQTKNLAFRLEASETTILRIGEQSFSLHSAVFHKGDTTNSGHYVTIIRSENKFILTDDFQDSVECTWPEGSKDAYLLVYKRIEL</sequence>
<dbReference type="GO" id="GO:0006281">
    <property type="term" value="P:DNA repair"/>
    <property type="evidence" value="ECO:0007669"/>
    <property type="project" value="UniProtKB-KW"/>
</dbReference>
<evidence type="ECO:0000256" key="3">
    <source>
        <dbReference type="SAM" id="MobiDB-lite"/>
    </source>
</evidence>
<keyword evidence="1" id="KW-0347">Helicase</keyword>
<gene>
    <name evidence="5" type="ORF">BEMITA_LOCUS11565</name>
</gene>
<feature type="compositionally biased region" description="Acidic residues" evidence="3">
    <location>
        <begin position="1223"/>
        <end position="1243"/>
    </location>
</feature>
<dbReference type="InterPro" id="IPR010285">
    <property type="entry name" value="DNA_helicase_pif1-like_DEAD"/>
</dbReference>
<comment type="cofactor">
    <cofactor evidence="1">
        <name>Mg(2+)</name>
        <dbReference type="ChEBI" id="CHEBI:18420"/>
    </cofactor>
</comment>
<dbReference type="SUPFAM" id="SSF54001">
    <property type="entry name" value="Cysteine proteinases"/>
    <property type="match status" value="2"/>
</dbReference>
<feature type="region of interest" description="Disordered" evidence="3">
    <location>
        <begin position="604"/>
        <end position="628"/>
    </location>
</feature>
<feature type="region of interest" description="Disordered" evidence="3">
    <location>
        <begin position="531"/>
        <end position="583"/>
    </location>
</feature>
<feature type="compositionally biased region" description="Basic and acidic residues" evidence="3">
    <location>
        <begin position="2899"/>
        <end position="2909"/>
    </location>
</feature>
<feature type="domain" description="USP" evidence="4">
    <location>
        <begin position="2615"/>
        <end position="2876"/>
    </location>
</feature>
<dbReference type="InterPro" id="IPR028889">
    <property type="entry name" value="USP"/>
</dbReference>
<feature type="compositionally biased region" description="Basic and acidic residues" evidence="3">
    <location>
        <begin position="2924"/>
        <end position="2938"/>
    </location>
</feature>
<dbReference type="InterPro" id="IPR046700">
    <property type="entry name" value="DUF6570"/>
</dbReference>